<dbReference type="FunCoup" id="D2A132">
    <property type="interactions" value="514"/>
</dbReference>
<feature type="transmembrane region" description="Helical" evidence="7">
    <location>
        <begin position="6"/>
        <end position="26"/>
    </location>
</feature>
<dbReference type="EMBL" id="KQ971338">
    <property type="protein sequence ID" value="EFA02598.1"/>
    <property type="molecule type" value="Genomic_DNA"/>
</dbReference>
<proteinExistence type="inferred from homology"/>
<dbReference type="Pfam" id="PF07264">
    <property type="entry name" value="EI24"/>
    <property type="match status" value="1"/>
</dbReference>
<feature type="compositionally biased region" description="Basic and acidic residues" evidence="6">
    <location>
        <begin position="52"/>
        <end position="68"/>
    </location>
</feature>
<feature type="region of interest" description="Disordered" evidence="6">
    <location>
        <begin position="39"/>
        <end position="68"/>
    </location>
</feature>
<dbReference type="InParanoid" id="D2A132"/>
<feature type="transmembrane region" description="Helical" evidence="7">
    <location>
        <begin position="77"/>
        <end position="100"/>
    </location>
</feature>
<evidence type="ECO:0000256" key="6">
    <source>
        <dbReference type="SAM" id="MobiDB-lite"/>
    </source>
</evidence>
<evidence type="ECO:0000256" key="5">
    <source>
        <dbReference type="ARBA" id="ARBA00023136"/>
    </source>
</evidence>
<accession>D2A132</accession>
<keyword evidence="4 7" id="KW-1133">Transmembrane helix</keyword>
<dbReference type="Proteomes" id="UP000007266">
    <property type="component" value="Linkage group 4"/>
</dbReference>
<dbReference type="OrthoDB" id="266518at2759"/>
<dbReference type="eggNOG" id="KOG3966">
    <property type="taxonomic scope" value="Eukaryota"/>
</dbReference>
<dbReference type="OMA" id="HMCLLYA"/>
<dbReference type="AlphaFoldDB" id="D2A132"/>
<dbReference type="STRING" id="7070.D2A132"/>
<dbReference type="PANTHER" id="PTHR21389">
    <property type="entry name" value="P53 INDUCED PROTEIN"/>
    <property type="match status" value="1"/>
</dbReference>
<dbReference type="HOGENOM" id="CLU_031164_0_0_1"/>
<gene>
    <name evidence="8" type="primary">AUGUSTUS-3.0.2_08317</name>
    <name evidence="8" type="ORF">TcasGA2_TC008317</name>
</gene>
<dbReference type="GO" id="GO:0016236">
    <property type="term" value="P:macroautophagy"/>
    <property type="evidence" value="ECO:0000318"/>
    <property type="project" value="GO_Central"/>
</dbReference>
<feature type="transmembrane region" description="Helical" evidence="7">
    <location>
        <begin position="203"/>
        <end position="224"/>
    </location>
</feature>
<reference evidence="8 9" key="2">
    <citation type="journal article" date="2010" name="Nucleic Acids Res.">
        <title>BeetleBase in 2010: revisions to provide comprehensive genomic information for Tribolium castaneum.</title>
        <authorList>
            <person name="Kim H.S."/>
            <person name="Murphy T."/>
            <person name="Xia J."/>
            <person name="Caragea D."/>
            <person name="Park Y."/>
            <person name="Beeman R.W."/>
            <person name="Lorenzen M.D."/>
            <person name="Butcher S."/>
            <person name="Manak J.R."/>
            <person name="Brown S.J."/>
        </authorList>
    </citation>
    <scope>GENOME REANNOTATION</scope>
    <source>
        <strain evidence="8 9">Georgia GA2</strain>
    </source>
</reference>
<evidence type="ECO:0000256" key="7">
    <source>
        <dbReference type="SAM" id="Phobius"/>
    </source>
</evidence>
<keyword evidence="5 7" id="KW-0472">Membrane</keyword>
<evidence type="ECO:0000256" key="3">
    <source>
        <dbReference type="ARBA" id="ARBA00022692"/>
    </source>
</evidence>
<dbReference type="InterPro" id="IPR059112">
    <property type="entry name" value="CysZ/EI24"/>
</dbReference>
<evidence type="ECO:0000313" key="9">
    <source>
        <dbReference type="Proteomes" id="UP000007266"/>
    </source>
</evidence>
<keyword evidence="9" id="KW-1185">Reference proteome</keyword>
<evidence type="ECO:0000256" key="4">
    <source>
        <dbReference type="ARBA" id="ARBA00022989"/>
    </source>
</evidence>
<dbReference type="GO" id="GO:0005783">
    <property type="term" value="C:endoplasmic reticulum"/>
    <property type="evidence" value="ECO:0000318"/>
    <property type="project" value="GO_Central"/>
</dbReference>
<name>D2A132_TRICA</name>
<dbReference type="KEGG" id="tca:663397"/>
<comment type="subcellular location">
    <subcellularLocation>
        <location evidence="1">Membrane</location>
        <topology evidence="1">Multi-pass membrane protein</topology>
    </subcellularLocation>
</comment>
<reference evidence="8 9" key="1">
    <citation type="journal article" date="2008" name="Nature">
        <title>The genome of the model beetle and pest Tribolium castaneum.</title>
        <authorList>
            <consortium name="Tribolium Genome Sequencing Consortium"/>
            <person name="Richards S."/>
            <person name="Gibbs R.A."/>
            <person name="Weinstock G.M."/>
            <person name="Brown S.J."/>
            <person name="Denell R."/>
            <person name="Beeman R.W."/>
            <person name="Gibbs R."/>
            <person name="Beeman R.W."/>
            <person name="Brown S.J."/>
            <person name="Bucher G."/>
            <person name="Friedrich M."/>
            <person name="Grimmelikhuijzen C.J."/>
            <person name="Klingler M."/>
            <person name="Lorenzen M."/>
            <person name="Richards S."/>
            <person name="Roth S."/>
            <person name="Schroder R."/>
            <person name="Tautz D."/>
            <person name="Zdobnov E.M."/>
            <person name="Muzny D."/>
            <person name="Gibbs R.A."/>
            <person name="Weinstock G.M."/>
            <person name="Attaway T."/>
            <person name="Bell S."/>
            <person name="Buhay C.J."/>
            <person name="Chandrabose M.N."/>
            <person name="Chavez D."/>
            <person name="Clerk-Blankenburg K.P."/>
            <person name="Cree A."/>
            <person name="Dao M."/>
            <person name="Davis C."/>
            <person name="Chacko J."/>
            <person name="Dinh H."/>
            <person name="Dugan-Rocha S."/>
            <person name="Fowler G."/>
            <person name="Garner T.T."/>
            <person name="Garnes J."/>
            <person name="Gnirke A."/>
            <person name="Hawes A."/>
            <person name="Hernandez J."/>
            <person name="Hines S."/>
            <person name="Holder M."/>
            <person name="Hume J."/>
            <person name="Jhangiani S.N."/>
            <person name="Joshi V."/>
            <person name="Khan Z.M."/>
            <person name="Jackson L."/>
            <person name="Kovar C."/>
            <person name="Kowis A."/>
            <person name="Lee S."/>
            <person name="Lewis L.R."/>
            <person name="Margolis J."/>
            <person name="Morgan M."/>
            <person name="Nazareth L.V."/>
            <person name="Nguyen N."/>
            <person name="Okwuonu G."/>
            <person name="Parker D."/>
            <person name="Richards S."/>
            <person name="Ruiz S.J."/>
            <person name="Santibanez J."/>
            <person name="Savard J."/>
            <person name="Scherer S.E."/>
            <person name="Schneider B."/>
            <person name="Sodergren E."/>
            <person name="Tautz D."/>
            <person name="Vattahil S."/>
            <person name="Villasana D."/>
            <person name="White C.S."/>
            <person name="Wright R."/>
            <person name="Park Y."/>
            <person name="Beeman R.W."/>
            <person name="Lord J."/>
            <person name="Oppert B."/>
            <person name="Lorenzen M."/>
            <person name="Brown S."/>
            <person name="Wang L."/>
            <person name="Savard J."/>
            <person name="Tautz D."/>
            <person name="Richards S."/>
            <person name="Weinstock G."/>
            <person name="Gibbs R.A."/>
            <person name="Liu Y."/>
            <person name="Worley K."/>
            <person name="Weinstock G."/>
            <person name="Elsik C.G."/>
            <person name="Reese J.T."/>
            <person name="Elhaik E."/>
            <person name="Landan G."/>
            <person name="Graur D."/>
            <person name="Arensburger P."/>
            <person name="Atkinson P."/>
            <person name="Beeman R.W."/>
            <person name="Beidler J."/>
            <person name="Brown S.J."/>
            <person name="Demuth J.P."/>
            <person name="Drury D.W."/>
            <person name="Du Y.Z."/>
            <person name="Fujiwara H."/>
            <person name="Lorenzen M."/>
            <person name="Maselli V."/>
            <person name="Osanai M."/>
            <person name="Park Y."/>
            <person name="Robertson H.M."/>
            <person name="Tu Z."/>
            <person name="Wang J.J."/>
            <person name="Wang S."/>
            <person name="Richards S."/>
            <person name="Song H."/>
            <person name="Zhang L."/>
            <person name="Sodergren E."/>
            <person name="Werner D."/>
            <person name="Stanke M."/>
            <person name="Morgenstern B."/>
            <person name="Solovyev V."/>
            <person name="Kosarev P."/>
            <person name="Brown G."/>
            <person name="Chen H.C."/>
            <person name="Ermolaeva O."/>
            <person name="Hlavina W."/>
            <person name="Kapustin Y."/>
            <person name="Kiryutin B."/>
            <person name="Kitts P."/>
            <person name="Maglott D."/>
            <person name="Pruitt K."/>
            <person name="Sapojnikov V."/>
            <person name="Souvorov A."/>
            <person name="Mackey A.J."/>
            <person name="Waterhouse R.M."/>
            <person name="Wyder S."/>
            <person name="Zdobnov E.M."/>
            <person name="Zdobnov E.M."/>
            <person name="Wyder S."/>
            <person name="Kriventseva E.V."/>
            <person name="Kadowaki T."/>
            <person name="Bork P."/>
            <person name="Aranda M."/>
            <person name="Bao R."/>
            <person name="Beermann A."/>
            <person name="Berns N."/>
            <person name="Bolognesi R."/>
            <person name="Bonneton F."/>
            <person name="Bopp D."/>
            <person name="Brown S.J."/>
            <person name="Bucher G."/>
            <person name="Butts T."/>
            <person name="Chaumot A."/>
            <person name="Denell R.E."/>
            <person name="Ferrier D.E."/>
            <person name="Friedrich M."/>
            <person name="Gordon C.M."/>
            <person name="Jindra M."/>
            <person name="Klingler M."/>
            <person name="Lan Q."/>
            <person name="Lattorff H.M."/>
            <person name="Laudet V."/>
            <person name="von Levetsow C."/>
            <person name="Liu Z."/>
            <person name="Lutz R."/>
            <person name="Lynch J.A."/>
            <person name="da Fonseca R.N."/>
            <person name="Posnien N."/>
            <person name="Reuter R."/>
            <person name="Roth S."/>
            <person name="Savard J."/>
            <person name="Schinko J.B."/>
            <person name="Schmitt C."/>
            <person name="Schoppmeier M."/>
            <person name="Schroder R."/>
            <person name="Shippy T.D."/>
            <person name="Simonnet F."/>
            <person name="Marques-Souza H."/>
            <person name="Tautz D."/>
            <person name="Tomoyasu Y."/>
            <person name="Trauner J."/>
            <person name="Van der Zee M."/>
            <person name="Vervoort M."/>
            <person name="Wittkopp N."/>
            <person name="Wimmer E.A."/>
            <person name="Yang X."/>
            <person name="Jones A.K."/>
            <person name="Sattelle D.B."/>
            <person name="Ebert P.R."/>
            <person name="Nelson D."/>
            <person name="Scott J.G."/>
            <person name="Beeman R.W."/>
            <person name="Muthukrishnan S."/>
            <person name="Kramer K.J."/>
            <person name="Arakane Y."/>
            <person name="Beeman R.W."/>
            <person name="Zhu Q."/>
            <person name="Hogenkamp D."/>
            <person name="Dixit R."/>
            <person name="Oppert B."/>
            <person name="Jiang H."/>
            <person name="Zou Z."/>
            <person name="Marshall J."/>
            <person name="Elpidina E."/>
            <person name="Vinokurov K."/>
            <person name="Oppert C."/>
            <person name="Zou Z."/>
            <person name="Evans J."/>
            <person name="Lu Z."/>
            <person name="Zhao P."/>
            <person name="Sumathipala N."/>
            <person name="Altincicek B."/>
            <person name="Vilcinskas A."/>
            <person name="Williams M."/>
            <person name="Hultmark D."/>
            <person name="Hetru C."/>
            <person name="Jiang H."/>
            <person name="Grimmelikhuijzen C.J."/>
            <person name="Hauser F."/>
            <person name="Cazzamali G."/>
            <person name="Williamson M."/>
            <person name="Park Y."/>
            <person name="Li B."/>
            <person name="Tanaka Y."/>
            <person name="Predel R."/>
            <person name="Neupert S."/>
            <person name="Schachtner J."/>
            <person name="Verleyen P."/>
            <person name="Raible F."/>
            <person name="Bork P."/>
            <person name="Friedrich M."/>
            <person name="Walden K.K."/>
            <person name="Robertson H.M."/>
            <person name="Angeli S."/>
            <person name="Foret S."/>
            <person name="Bucher G."/>
            <person name="Schuetz S."/>
            <person name="Maleszka R."/>
            <person name="Wimmer E.A."/>
            <person name="Beeman R.W."/>
            <person name="Lorenzen M."/>
            <person name="Tomoyasu Y."/>
            <person name="Miller S.C."/>
            <person name="Grossmann D."/>
            <person name="Bucher G."/>
        </authorList>
    </citation>
    <scope>NUCLEOTIDE SEQUENCE [LARGE SCALE GENOMIC DNA]</scope>
    <source>
        <strain evidence="8 9">Georgia GA2</strain>
    </source>
</reference>
<feature type="transmembrane region" description="Helical" evidence="7">
    <location>
        <begin position="177"/>
        <end position="197"/>
    </location>
</feature>
<dbReference type="GO" id="GO:0016020">
    <property type="term" value="C:membrane"/>
    <property type="evidence" value="ECO:0007669"/>
    <property type="project" value="UniProtKB-SubCell"/>
</dbReference>
<feature type="transmembrane region" description="Helical" evidence="7">
    <location>
        <begin position="245"/>
        <end position="260"/>
    </location>
</feature>
<protein>
    <submittedName>
        <fullName evidence="8">Etoposide-induced protein 2.4 homolog-like Protein</fullName>
    </submittedName>
</protein>
<sequence>MDVAKGFGSAVFWGVCDSFKGFYIIFRLDKELNKRRLSRLSPTHSSSPIRRRQSESREQTPNRTLPKHEQSTVMSRVFQCGLLNGAIFLLSILLFDYAFLPSMKKVIFLIFGKDSRNAHAVWFWAELVLSFTFQTIWVVPLFAISKFINNLWFQDIGQSAYKYSRGRSNASLSLSKTVADFIFSTVVESFFLIQALAMTYSPLYYLGYSLYLIHLCLLYSLYAFEYKWGEMGWEIHKRLTCIETHWPYFIGFGLPLVLLTQVSNSWIINGCIFSMLFPLYIISANEANPVVESCSRIKIFSPVIALSNTLFSLIGKEKKLPVGRPAAPRR</sequence>
<evidence type="ECO:0000256" key="2">
    <source>
        <dbReference type="ARBA" id="ARBA00010970"/>
    </source>
</evidence>
<evidence type="ECO:0000313" key="8">
    <source>
        <dbReference type="EMBL" id="EFA02598.1"/>
    </source>
</evidence>
<dbReference type="PANTHER" id="PTHR21389:SF0">
    <property type="entry name" value="ETOPOSIDE-INDUCED PROTEIN 2.4 HOMOLOG"/>
    <property type="match status" value="1"/>
</dbReference>
<evidence type="ECO:0000256" key="1">
    <source>
        <dbReference type="ARBA" id="ARBA00004141"/>
    </source>
</evidence>
<dbReference type="PhylomeDB" id="D2A132"/>
<organism evidence="8 9">
    <name type="scientific">Tribolium castaneum</name>
    <name type="common">Red flour beetle</name>
    <dbReference type="NCBI Taxonomy" id="7070"/>
    <lineage>
        <taxon>Eukaryota</taxon>
        <taxon>Metazoa</taxon>
        <taxon>Ecdysozoa</taxon>
        <taxon>Arthropoda</taxon>
        <taxon>Hexapoda</taxon>
        <taxon>Insecta</taxon>
        <taxon>Pterygota</taxon>
        <taxon>Neoptera</taxon>
        <taxon>Endopterygota</taxon>
        <taxon>Coleoptera</taxon>
        <taxon>Polyphaga</taxon>
        <taxon>Cucujiformia</taxon>
        <taxon>Tenebrionidae</taxon>
        <taxon>Tenebrionidae incertae sedis</taxon>
        <taxon>Tribolium</taxon>
    </lineage>
</organism>
<keyword evidence="3 7" id="KW-0812">Transmembrane</keyword>
<feature type="transmembrane region" description="Helical" evidence="7">
    <location>
        <begin position="120"/>
        <end position="144"/>
    </location>
</feature>
<comment type="similarity">
    <text evidence="2">Belongs to the EI24 family.</text>
</comment>